<reference evidence="1 2" key="1">
    <citation type="submission" date="2011-10" db="EMBL/GenBank/DDBJ databases">
        <title>Genome sequence of Gluconobacter morbifer G707, isolated from Drosophila gut.</title>
        <authorList>
            <person name="Lee W.-J."/>
            <person name="Kim E.-K."/>
        </authorList>
    </citation>
    <scope>NUCLEOTIDE SEQUENCE [LARGE SCALE GENOMIC DNA]</scope>
    <source>
        <strain evidence="1 2">G707</strain>
    </source>
</reference>
<dbReference type="STRING" id="1088869.GMO_08970"/>
<dbReference type="GO" id="GO:0009312">
    <property type="term" value="P:oligosaccharide biosynthetic process"/>
    <property type="evidence" value="ECO:0007669"/>
    <property type="project" value="InterPro"/>
</dbReference>
<dbReference type="GO" id="GO:0008757">
    <property type="term" value="F:S-adenosylmethionine-dependent methyltransferase activity"/>
    <property type="evidence" value="ECO:0007669"/>
    <property type="project" value="InterPro"/>
</dbReference>
<dbReference type="Proteomes" id="UP000004949">
    <property type="component" value="Unassembled WGS sequence"/>
</dbReference>
<keyword evidence="2" id="KW-1185">Reference proteome</keyword>
<dbReference type="SUPFAM" id="SSF53335">
    <property type="entry name" value="S-adenosyl-L-methionine-dependent methyltransferases"/>
    <property type="match status" value="1"/>
</dbReference>
<dbReference type="AlphaFoldDB" id="G6XHD1"/>
<comment type="caution">
    <text evidence="1">The sequence shown here is derived from an EMBL/GenBank/DDBJ whole genome shotgun (WGS) entry which is preliminary data.</text>
</comment>
<accession>G6XHD1</accession>
<dbReference type="InterPro" id="IPR008715">
    <property type="entry name" value="SAM-MeTfrase_NodS-like"/>
</dbReference>
<protein>
    <recommendedName>
        <fullName evidence="3">Methyltransferase type 12</fullName>
    </recommendedName>
</protein>
<dbReference type="eggNOG" id="COG0500">
    <property type="taxonomic scope" value="Bacteria"/>
</dbReference>
<dbReference type="EMBL" id="AGQV01000001">
    <property type="protein sequence ID" value="EHH69589.1"/>
    <property type="molecule type" value="Genomic_DNA"/>
</dbReference>
<dbReference type="Gene3D" id="3.40.50.150">
    <property type="entry name" value="Vaccinia Virus protein VP39"/>
    <property type="match status" value="1"/>
</dbReference>
<proteinExistence type="predicted"/>
<evidence type="ECO:0000313" key="2">
    <source>
        <dbReference type="Proteomes" id="UP000004949"/>
    </source>
</evidence>
<name>G6XHD1_9PROT</name>
<evidence type="ECO:0000313" key="1">
    <source>
        <dbReference type="EMBL" id="EHH69589.1"/>
    </source>
</evidence>
<dbReference type="Pfam" id="PF05401">
    <property type="entry name" value="NodS"/>
    <property type="match status" value="1"/>
</dbReference>
<dbReference type="InterPro" id="IPR029063">
    <property type="entry name" value="SAM-dependent_MTases_sf"/>
</dbReference>
<dbReference type="CDD" id="cd02440">
    <property type="entry name" value="AdoMet_MTases"/>
    <property type="match status" value="1"/>
</dbReference>
<evidence type="ECO:0008006" key="3">
    <source>
        <dbReference type="Google" id="ProtNLM"/>
    </source>
</evidence>
<sequence length="210" mass="23307">MSNDTWKPEVFENLFQDNPDPWGFESSPYEKKKLARVLECLPASPVSFVVELGCAIGVSTLALSEHCQRVLAVDASENALVIARERCQRQAHVNFLKAFLPVDYPVSEAAGCDLVLISEILYFLAPEDIRCLAGMVMESLVSTGHILIVNWTGQTDTPCTGDEAAECFIRACHKRYWGPDLSERGDGYRIDRLCWSGNSQTKGVSSDEEN</sequence>
<organism evidence="1 2">
    <name type="scientific">Gluconobacter morbifer G707</name>
    <dbReference type="NCBI Taxonomy" id="1088869"/>
    <lineage>
        <taxon>Bacteria</taxon>
        <taxon>Pseudomonadati</taxon>
        <taxon>Pseudomonadota</taxon>
        <taxon>Alphaproteobacteria</taxon>
        <taxon>Acetobacterales</taxon>
        <taxon>Acetobacteraceae</taxon>
        <taxon>Gluconobacter</taxon>
    </lineage>
</organism>
<dbReference type="OrthoDB" id="116799at2"/>
<gene>
    <name evidence="1" type="ORF">GMO_08970</name>
</gene>